<proteinExistence type="predicted"/>
<dbReference type="EMBL" id="UINC01020906">
    <property type="protein sequence ID" value="SVA87327.1"/>
    <property type="molecule type" value="Genomic_DNA"/>
</dbReference>
<name>A0A381ZF02_9ZZZZ</name>
<reference evidence="1" key="1">
    <citation type="submission" date="2018-05" db="EMBL/GenBank/DDBJ databases">
        <authorList>
            <person name="Lanie J.A."/>
            <person name="Ng W.-L."/>
            <person name="Kazmierczak K.M."/>
            <person name="Andrzejewski T.M."/>
            <person name="Davidsen T.M."/>
            <person name="Wayne K.J."/>
            <person name="Tettelin H."/>
            <person name="Glass J.I."/>
            <person name="Rusch D."/>
            <person name="Podicherti R."/>
            <person name="Tsui H.-C.T."/>
            <person name="Winkler M.E."/>
        </authorList>
    </citation>
    <scope>NUCLEOTIDE SEQUENCE</scope>
</reference>
<dbReference type="AlphaFoldDB" id="A0A381ZF02"/>
<evidence type="ECO:0000313" key="1">
    <source>
        <dbReference type="EMBL" id="SVA87327.1"/>
    </source>
</evidence>
<organism evidence="1">
    <name type="scientific">marine metagenome</name>
    <dbReference type="NCBI Taxonomy" id="408172"/>
    <lineage>
        <taxon>unclassified sequences</taxon>
        <taxon>metagenomes</taxon>
        <taxon>ecological metagenomes</taxon>
    </lineage>
</organism>
<feature type="non-terminal residue" evidence="1">
    <location>
        <position position="83"/>
    </location>
</feature>
<feature type="non-terminal residue" evidence="1">
    <location>
        <position position="1"/>
    </location>
</feature>
<sequence length="83" mass="9099">VRFISIKTKGVPMFNKLMSIVLVVSLQFVFAQGYTPPEGYNPNSDFSLDWSLNAHGDANFSDFQALGAQSVLAGMDFDGDSLY</sequence>
<accession>A0A381ZF02</accession>
<gene>
    <name evidence="1" type="ORF">METZ01_LOCUS140181</name>
</gene>
<protein>
    <submittedName>
        <fullName evidence="1">Uncharacterized protein</fullName>
    </submittedName>
</protein>